<keyword evidence="12" id="KW-0249">Electron transport</keyword>
<comment type="cofactor">
    <cofactor evidence="1">
        <name>heme</name>
        <dbReference type="ChEBI" id="CHEBI:30413"/>
    </cofactor>
</comment>
<sequence>MAYMTDRKRATGRGAAGSGTEHFWHMTVTSVALVILTPLFVFVVGPAIGKPYADVALHFANPFNAIVTALMLVVGFNHFRHGAQTAIEDYSDGLTRKALVLATICISYAAMATGLFALARLAL</sequence>
<evidence type="ECO:0000256" key="5">
    <source>
        <dbReference type="ARBA" id="ARBA00011558"/>
    </source>
</evidence>
<evidence type="ECO:0000256" key="8">
    <source>
        <dbReference type="ARBA" id="ARBA00022532"/>
    </source>
</evidence>
<gene>
    <name evidence="17" type="primary">sdhD</name>
    <name evidence="17" type="ORF">RM543_03520</name>
</gene>
<keyword evidence="13 16" id="KW-1133">Transmembrane helix</keyword>
<evidence type="ECO:0000256" key="15">
    <source>
        <dbReference type="ARBA" id="ARBA00023136"/>
    </source>
</evidence>
<evidence type="ECO:0000256" key="11">
    <source>
        <dbReference type="ARBA" id="ARBA00022723"/>
    </source>
</evidence>
<evidence type="ECO:0000256" key="6">
    <source>
        <dbReference type="ARBA" id="ARBA00019425"/>
    </source>
</evidence>
<evidence type="ECO:0000313" key="17">
    <source>
        <dbReference type="EMBL" id="MDT0681743.1"/>
    </source>
</evidence>
<evidence type="ECO:0000256" key="7">
    <source>
        <dbReference type="ARBA" id="ARBA00022448"/>
    </source>
</evidence>
<comment type="function">
    <text evidence="2">Membrane-anchoring subunit of succinate dehydrogenase (SDH).</text>
</comment>
<keyword evidence="14" id="KW-0408">Iron</keyword>
<dbReference type="InterPro" id="IPR034804">
    <property type="entry name" value="SQR/QFR_C/D"/>
</dbReference>
<keyword evidence="15 16" id="KW-0472">Membrane</keyword>
<evidence type="ECO:0000256" key="10">
    <source>
        <dbReference type="ARBA" id="ARBA00022692"/>
    </source>
</evidence>
<dbReference type="InterPro" id="IPR014312">
    <property type="entry name" value="Succ_DH_anchor"/>
</dbReference>
<evidence type="ECO:0000313" key="18">
    <source>
        <dbReference type="Proteomes" id="UP001265259"/>
    </source>
</evidence>
<dbReference type="CDD" id="cd03495">
    <property type="entry name" value="SQR_TypeC_SdhD_like"/>
    <property type="match status" value="1"/>
</dbReference>
<dbReference type="EMBL" id="JAVRHL010000001">
    <property type="protein sequence ID" value="MDT0681743.1"/>
    <property type="molecule type" value="Genomic_DNA"/>
</dbReference>
<dbReference type="NCBIfam" id="TIGR02968">
    <property type="entry name" value="succ_dehyd_anc"/>
    <property type="match status" value="1"/>
</dbReference>
<dbReference type="Proteomes" id="UP001265259">
    <property type="component" value="Unassembled WGS sequence"/>
</dbReference>
<dbReference type="RefSeq" id="WP_116085927.1">
    <property type="nucleotide sequence ID" value="NZ_JAVRHL010000001.1"/>
</dbReference>
<keyword evidence="8" id="KW-0816">Tricarboxylic acid cycle</keyword>
<evidence type="ECO:0000256" key="14">
    <source>
        <dbReference type="ARBA" id="ARBA00023004"/>
    </source>
</evidence>
<feature type="transmembrane region" description="Helical" evidence="16">
    <location>
        <begin position="23"/>
        <end position="49"/>
    </location>
</feature>
<comment type="caution">
    <text evidence="17">The sequence shown here is derived from an EMBL/GenBank/DDBJ whole genome shotgun (WGS) entry which is preliminary data.</text>
</comment>
<comment type="subunit">
    <text evidence="5">Part of an enzyme complex containing four subunits: a flavoprotein, an iron-sulfur protein, plus two membrane-anchoring proteins, SdhC and SdhD.</text>
</comment>
<evidence type="ECO:0000256" key="12">
    <source>
        <dbReference type="ARBA" id="ARBA00022982"/>
    </source>
</evidence>
<keyword evidence="10 16" id="KW-0812">Transmembrane</keyword>
<dbReference type="Pfam" id="PF01127">
    <property type="entry name" value="Sdh_cyt"/>
    <property type="match status" value="1"/>
</dbReference>
<comment type="subcellular location">
    <subcellularLocation>
        <location evidence="3">Membrane</location>
        <topology evidence="3">Multi-pass membrane protein</topology>
    </subcellularLocation>
</comment>
<comment type="pathway">
    <text evidence="4">Carbohydrate metabolism; tricarboxylic acid cycle.</text>
</comment>
<evidence type="ECO:0000256" key="4">
    <source>
        <dbReference type="ARBA" id="ARBA00005163"/>
    </source>
</evidence>
<evidence type="ECO:0000256" key="9">
    <source>
        <dbReference type="ARBA" id="ARBA00022617"/>
    </source>
</evidence>
<feature type="transmembrane region" description="Helical" evidence="16">
    <location>
        <begin position="98"/>
        <end position="119"/>
    </location>
</feature>
<evidence type="ECO:0000256" key="1">
    <source>
        <dbReference type="ARBA" id="ARBA00001971"/>
    </source>
</evidence>
<proteinExistence type="predicted"/>
<keyword evidence="11" id="KW-0479">Metal-binding</keyword>
<feature type="transmembrane region" description="Helical" evidence="16">
    <location>
        <begin position="55"/>
        <end position="77"/>
    </location>
</feature>
<keyword evidence="18" id="KW-1185">Reference proteome</keyword>
<reference evidence="17 18" key="1">
    <citation type="submission" date="2023-09" db="EMBL/GenBank/DDBJ databases">
        <authorList>
            <person name="Rey-Velasco X."/>
        </authorList>
    </citation>
    <scope>NUCLEOTIDE SEQUENCE [LARGE SCALE GENOMIC DNA]</scope>
    <source>
        <strain evidence="17 18">F158</strain>
    </source>
</reference>
<keyword evidence="9" id="KW-0349">Heme</keyword>
<dbReference type="Gene3D" id="1.20.1300.10">
    <property type="entry name" value="Fumarate reductase/succinate dehydrogenase, transmembrane subunit"/>
    <property type="match status" value="1"/>
</dbReference>
<keyword evidence="7" id="KW-0813">Transport</keyword>
<evidence type="ECO:0000256" key="3">
    <source>
        <dbReference type="ARBA" id="ARBA00004141"/>
    </source>
</evidence>
<dbReference type="InterPro" id="IPR000701">
    <property type="entry name" value="SuccDH_FuR_B_TM-su"/>
</dbReference>
<evidence type="ECO:0000256" key="13">
    <source>
        <dbReference type="ARBA" id="ARBA00022989"/>
    </source>
</evidence>
<organism evidence="17 18">
    <name type="scientific">Tropicimonas omnivorans</name>
    <dbReference type="NCBI Taxonomy" id="3075590"/>
    <lineage>
        <taxon>Bacteria</taxon>
        <taxon>Pseudomonadati</taxon>
        <taxon>Pseudomonadota</taxon>
        <taxon>Alphaproteobacteria</taxon>
        <taxon>Rhodobacterales</taxon>
        <taxon>Roseobacteraceae</taxon>
        <taxon>Tropicimonas</taxon>
    </lineage>
</organism>
<protein>
    <recommendedName>
        <fullName evidence="6">Succinate dehydrogenase hydrophobic membrane anchor subunit</fullName>
    </recommendedName>
</protein>
<evidence type="ECO:0000256" key="2">
    <source>
        <dbReference type="ARBA" id="ARBA00004050"/>
    </source>
</evidence>
<accession>A0ABU3DDE6</accession>
<name>A0ABU3DDE6_9RHOB</name>
<evidence type="ECO:0000256" key="16">
    <source>
        <dbReference type="SAM" id="Phobius"/>
    </source>
</evidence>
<dbReference type="SUPFAM" id="SSF81343">
    <property type="entry name" value="Fumarate reductase respiratory complex transmembrane subunits"/>
    <property type="match status" value="1"/>
</dbReference>